<feature type="compositionally biased region" description="Polar residues" evidence="1">
    <location>
        <begin position="65"/>
        <end position="75"/>
    </location>
</feature>
<dbReference type="InterPro" id="IPR058317">
    <property type="entry name" value="DUF8004"/>
</dbReference>
<dbReference type="Proteomes" id="UP000009084">
    <property type="component" value="Unassembled WGS sequence"/>
</dbReference>
<evidence type="ECO:0000259" key="2">
    <source>
        <dbReference type="Pfam" id="PF26013"/>
    </source>
</evidence>
<dbReference type="OrthoDB" id="5300331at2759"/>
<comment type="caution">
    <text evidence="3">The sequence shown here is derived from an EMBL/GenBank/DDBJ whole genome shotgun (WGS) entry which is preliminary data.</text>
</comment>
<feature type="region of interest" description="Disordered" evidence="1">
    <location>
        <begin position="264"/>
        <end position="291"/>
    </location>
</feature>
<gene>
    <name evidence="3" type="ORF">CPC735_009840</name>
</gene>
<evidence type="ECO:0000313" key="3">
    <source>
        <dbReference type="EMBL" id="EER26808.1"/>
    </source>
</evidence>
<protein>
    <recommendedName>
        <fullName evidence="2">DUF8004 domain-containing protein</fullName>
    </recommendedName>
</protein>
<dbReference type="HOGENOM" id="CLU_005053_2_1_1"/>
<dbReference type="AlphaFoldDB" id="C5P837"/>
<dbReference type="PANTHER" id="PTHR39601:SF2">
    <property type="entry name" value="CHORIOGENIN HMINOR"/>
    <property type="match status" value="1"/>
</dbReference>
<feature type="region of interest" description="Disordered" evidence="1">
    <location>
        <begin position="798"/>
        <end position="826"/>
    </location>
</feature>
<feature type="region of interest" description="Disordered" evidence="1">
    <location>
        <begin position="1"/>
        <end position="172"/>
    </location>
</feature>
<organism evidence="3 4">
    <name type="scientific">Coccidioides posadasii (strain C735)</name>
    <name type="common">Valley fever fungus</name>
    <dbReference type="NCBI Taxonomy" id="222929"/>
    <lineage>
        <taxon>Eukaryota</taxon>
        <taxon>Fungi</taxon>
        <taxon>Dikarya</taxon>
        <taxon>Ascomycota</taxon>
        <taxon>Pezizomycotina</taxon>
        <taxon>Eurotiomycetes</taxon>
        <taxon>Eurotiomycetidae</taxon>
        <taxon>Onygenales</taxon>
        <taxon>Onygenaceae</taxon>
        <taxon>Coccidioides</taxon>
    </lineage>
</organism>
<accession>C5P837</accession>
<sequence length="903" mass="99820">MMLGAPGKSAKRLSSLFSLGSSKEPKQDKHQARTHAASGSLSSQSAKSVDHASASSQRTIRHAASVQNFQDSQTVIPAPRNVSAPLPVADPHRDSLLMPPPSLAVVNSDVAAESSSNENHRRRQSWGGSIPGLGRPRSGTGTRPSNLNTESRPSKGRSWVPGRSGRGSEVVTDSRPMMRAWIAGTHHEMPYDVDKLVAGERIPELWDEQGDTYVYLFPKNTNRPPSFKIHSSLFSASPALTVMARGSDPASRTMSVPECPPKLRLSVPVSPPVSPQLGPLDVSQEGDSDGRRSRDYLLEESTQELHLYLPVPLNSDVSNNRPILHDDDVDMLVLFRNTFAFLVGQSLIATPRCPTIFSIFMEVAGLLDRFAFSNLDGSTFGETAHSSFASYCEELCLFDVRKSPERTIQAIVIAEKMRFQPLYHEGFIHGVGNFDEIKLAETLKFDLISGASQKRLERGYLDLQNRLKVVREKLDDFDFPQLFSGFANSTVMNEAKVIRFKNWKNACLAFRKHVMSYYRTRFGSWPPKANSKKNQFEASGLNRLVLRELYQDFADLYDILVDRTSLTTRSLDMTVTDVEADSADVQQSTARALRLVMSEFDRSTPPVAPPIPFDIPLQPTIRTIKRRLDPKKEPKERAKKLASGEVNEILLGSYNRKSMKPTPFLESFTQFERRAGSGKSTDELSDNRCGQWLFMYAVLQSLPMLVVDAQNIRFCEGVEYFLCVPPRGHPPWCRDDAKTARSWFGVAGGSGLVNLPSDVVANGVEGVYRRSHCWQVATKWADQQELLTTVMPERAPASPITPVSPYQHPTAGPPALSAPESVSDKQPTPLITPGTVTPPMFSLPLPNPGFTRAGNRSSIHMGLEALPLPAGVVPVDPPSRPVSHNPNLSFDQILGETSRKAKK</sequence>
<feature type="region of interest" description="Disordered" evidence="1">
    <location>
        <begin position="877"/>
        <end position="903"/>
    </location>
</feature>
<dbReference type="KEGG" id="cpw:9694436"/>
<feature type="compositionally biased region" description="Polar residues" evidence="1">
    <location>
        <begin position="139"/>
        <end position="151"/>
    </location>
</feature>
<reference evidence="3 4" key="1">
    <citation type="journal article" date="2009" name="Genome Res.">
        <title>Comparative genomic analyses of the human fungal pathogens Coccidioides and their relatives.</title>
        <authorList>
            <person name="Sharpton T.J."/>
            <person name="Stajich J.E."/>
            <person name="Rounsley S.D."/>
            <person name="Gardner M.J."/>
            <person name="Wortman J.R."/>
            <person name="Jordar V.S."/>
            <person name="Maiti R."/>
            <person name="Kodira C.D."/>
            <person name="Neafsey D.E."/>
            <person name="Zeng Q."/>
            <person name="Hung C.-Y."/>
            <person name="McMahan C."/>
            <person name="Muszewska A."/>
            <person name="Grynberg M."/>
            <person name="Mandel M.A."/>
            <person name="Kellner E.M."/>
            <person name="Barker B.M."/>
            <person name="Galgiani J.N."/>
            <person name="Orbach M.J."/>
            <person name="Kirkland T.N."/>
            <person name="Cole G.T."/>
            <person name="Henn M.R."/>
            <person name="Birren B.W."/>
            <person name="Taylor J.W."/>
        </authorList>
    </citation>
    <scope>NUCLEOTIDE SEQUENCE [LARGE SCALE GENOMIC DNA]</scope>
    <source>
        <strain evidence="4">C735</strain>
    </source>
</reference>
<dbReference type="EMBL" id="ACFW01000030">
    <property type="protein sequence ID" value="EER26808.1"/>
    <property type="molecule type" value="Genomic_DNA"/>
</dbReference>
<feature type="compositionally biased region" description="Low complexity" evidence="1">
    <location>
        <begin position="36"/>
        <end position="47"/>
    </location>
</feature>
<evidence type="ECO:0000313" key="4">
    <source>
        <dbReference type="Proteomes" id="UP000009084"/>
    </source>
</evidence>
<dbReference type="Pfam" id="PF26013">
    <property type="entry name" value="DUF8004"/>
    <property type="match status" value="1"/>
</dbReference>
<proteinExistence type="predicted"/>
<evidence type="ECO:0000256" key="1">
    <source>
        <dbReference type="SAM" id="MobiDB-lite"/>
    </source>
</evidence>
<name>C5P837_COCP7</name>
<feature type="domain" description="DUF8004" evidence="2">
    <location>
        <begin position="386"/>
        <end position="479"/>
    </location>
</feature>
<dbReference type="PANTHER" id="PTHR39601">
    <property type="entry name" value="CHORIOGENIN HMINOR"/>
    <property type="match status" value="1"/>
</dbReference>
<dbReference type="VEuPathDB" id="FungiDB:CPC735_009840"/>